<evidence type="ECO:0000259" key="5">
    <source>
        <dbReference type="Pfam" id="PF02803"/>
    </source>
</evidence>
<feature type="domain" description="Thiolase N-terminal" evidence="4">
    <location>
        <begin position="1"/>
        <end position="118"/>
    </location>
</feature>
<dbReference type="EC" id="2.3.1.9" evidence="6"/>
<dbReference type="InterPro" id="IPR016039">
    <property type="entry name" value="Thiolase-like"/>
</dbReference>
<dbReference type="Pfam" id="PF00108">
    <property type="entry name" value="Thiolase_N"/>
    <property type="match status" value="1"/>
</dbReference>
<sequence length="251" mass="27037">MLYDGLVCAIEGYHMGVTAENLAKEFSISREEQDELAFLSHTRALEAQRKGIFKDEIVPVEIQNKKETIIIDTDEHPRNDISIERLSKMKPVFIKDGSVTAGNSSSVNDGSAALVMTTLEKAQQLGLKPLAKVVSIANFGVEPRIMGIGPAYAIPKSLDYAGLTAEAIDYYEINEAFAAQFLAVNRLLNLNMDKVNNNGSGIGIGHPVGCTGARIIQAALMELKRRNGQYGVASLCVGGGPAMSVVIENLI</sequence>
<dbReference type="CDD" id="cd00751">
    <property type="entry name" value="thiolase"/>
    <property type="match status" value="1"/>
</dbReference>
<evidence type="ECO:0000256" key="2">
    <source>
        <dbReference type="ARBA" id="ARBA00022679"/>
    </source>
</evidence>
<comment type="similarity">
    <text evidence="1">Belongs to the thiolase-like superfamily. Thiolase family.</text>
</comment>
<dbReference type="AlphaFoldDB" id="A0A645FKE5"/>
<dbReference type="EMBL" id="VSSQ01060728">
    <property type="protein sequence ID" value="MPN14136.1"/>
    <property type="molecule type" value="Genomic_DNA"/>
</dbReference>
<dbReference type="SUPFAM" id="SSF53901">
    <property type="entry name" value="Thiolase-like"/>
    <property type="match status" value="2"/>
</dbReference>
<evidence type="ECO:0000256" key="1">
    <source>
        <dbReference type="ARBA" id="ARBA00010982"/>
    </source>
</evidence>
<proteinExistence type="inferred from homology"/>
<dbReference type="InterPro" id="IPR020617">
    <property type="entry name" value="Thiolase_C"/>
</dbReference>
<dbReference type="PANTHER" id="PTHR18919">
    <property type="entry name" value="ACETYL-COA C-ACYLTRANSFERASE"/>
    <property type="match status" value="1"/>
</dbReference>
<dbReference type="NCBIfam" id="TIGR01930">
    <property type="entry name" value="AcCoA-C-Actrans"/>
    <property type="match status" value="1"/>
</dbReference>
<organism evidence="6">
    <name type="scientific">bioreactor metagenome</name>
    <dbReference type="NCBI Taxonomy" id="1076179"/>
    <lineage>
        <taxon>unclassified sequences</taxon>
        <taxon>metagenomes</taxon>
        <taxon>ecological metagenomes</taxon>
    </lineage>
</organism>
<dbReference type="InterPro" id="IPR002155">
    <property type="entry name" value="Thiolase"/>
</dbReference>
<evidence type="ECO:0000313" key="6">
    <source>
        <dbReference type="EMBL" id="MPN14136.1"/>
    </source>
</evidence>
<dbReference type="InterPro" id="IPR020616">
    <property type="entry name" value="Thiolase_N"/>
</dbReference>
<accession>A0A645FKE5</accession>
<reference evidence="6" key="1">
    <citation type="submission" date="2019-08" db="EMBL/GenBank/DDBJ databases">
        <authorList>
            <person name="Kucharzyk K."/>
            <person name="Murdoch R.W."/>
            <person name="Higgins S."/>
            <person name="Loffler F."/>
        </authorList>
    </citation>
    <scope>NUCLEOTIDE SEQUENCE</scope>
</reference>
<dbReference type="PROSITE" id="PS00099">
    <property type="entry name" value="THIOLASE_3"/>
    <property type="match status" value="1"/>
</dbReference>
<gene>
    <name evidence="6" type="primary">thlA_33</name>
    <name evidence="6" type="ORF">SDC9_161462</name>
</gene>
<dbReference type="GO" id="GO:0003985">
    <property type="term" value="F:acetyl-CoA C-acetyltransferase activity"/>
    <property type="evidence" value="ECO:0007669"/>
    <property type="project" value="UniProtKB-EC"/>
</dbReference>
<dbReference type="InterPro" id="IPR020610">
    <property type="entry name" value="Thiolase_AS"/>
</dbReference>
<keyword evidence="2 6" id="KW-0808">Transferase</keyword>
<name>A0A645FKE5_9ZZZZ</name>
<feature type="domain" description="Thiolase C-terminal" evidence="5">
    <location>
        <begin position="127"/>
        <end position="248"/>
    </location>
</feature>
<evidence type="ECO:0000256" key="3">
    <source>
        <dbReference type="ARBA" id="ARBA00023315"/>
    </source>
</evidence>
<protein>
    <submittedName>
        <fullName evidence="6">Acetyl-CoA acetyltransferase</fullName>
        <ecNumber evidence="6">2.3.1.9</ecNumber>
    </submittedName>
</protein>
<dbReference type="PANTHER" id="PTHR18919:SF107">
    <property type="entry name" value="ACETYL-COA ACETYLTRANSFERASE, CYTOSOLIC"/>
    <property type="match status" value="1"/>
</dbReference>
<dbReference type="Pfam" id="PF02803">
    <property type="entry name" value="Thiolase_C"/>
    <property type="match status" value="1"/>
</dbReference>
<evidence type="ECO:0000259" key="4">
    <source>
        <dbReference type="Pfam" id="PF00108"/>
    </source>
</evidence>
<comment type="caution">
    <text evidence="6">The sequence shown here is derived from an EMBL/GenBank/DDBJ whole genome shotgun (WGS) entry which is preliminary data.</text>
</comment>
<dbReference type="Gene3D" id="3.40.47.10">
    <property type="match status" value="1"/>
</dbReference>
<keyword evidence="3 6" id="KW-0012">Acyltransferase</keyword>